<dbReference type="Pfam" id="PF04191">
    <property type="entry name" value="PEMT"/>
    <property type="match status" value="1"/>
</dbReference>
<evidence type="ECO:0000256" key="1">
    <source>
        <dbReference type="ARBA" id="ARBA00004127"/>
    </source>
</evidence>
<keyword evidence="3 5" id="KW-1133">Transmembrane helix</keyword>
<feature type="transmembrane region" description="Helical" evidence="5">
    <location>
        <begin position="51"/>
        <end position="74"/>
    </location>
</feature>
<comment type="subcellular location">
    <subcellularLocation>
        <location evidence="1">Endomembrane system</location>
        <topology evidence="1">Multi-pass membrane protein</topology>
    </subcellularLocation>
</comment>
<evidence type="ECO:0000256" key="2">
    <source>
        <dbReference type="ARBA" id="ARBA00022692"/>
    </source>
</evidence>
<feature type="transmembrane region" description="Helical" evidence="5">
    <location>
        <begin position="22"/>
        <end position="44"/>
    </location>
</feature>
<protein>
    <submittedName>
        <fullName evidence="6">Isoprenylcysteine carboxylmethyltransferase family protein</fullName>
    </submittedName>
</protein>
<dbReference type="AlphaFoldDB" id="A0A4R5YLJ9"/>
<feature type="transmembrane region" description="Helical" evidence="5">
    <location>
        <begin position="103"/>
        <end position="124"/>
    </location>
</feature>
<dbReference type="GO" id="GO:0032259">
    <property type="term" value="P:methylation"/>
    <property type="evidence" value="ECO:0007669"/>
    <property type="project" value="UniProtKB-KW"/>
</dbReference>
<organism evidence="6 7">
    <name type="scientific">Microbacterium oleivorans</name>
    <dbReference type="NCBI Taxonomy" id="273677"/>
    <lineage>
        <taxon>Bacteria</taxon>
        <taxon>Bacillati</taxon>
        <taxon>Actinomycetota</taxon>
        <taxon>Actinomycetes</taxon>
        <taxon>Micrococcales</taxon>
        <taxon>Microbacteriaceae</taxon>
        <taxon>Microbacterium</taxon>
    </lineage>
</organism>
<evidence type="ECO:0000313" key="6">
    <source>
        <dbReference type="EMBL" id="TDL46384.1"/>
    </source>
</evidence>
<keyword evidence="2 5" id="KW-0812">Transmembrane</keyword>
<evidence type="ECO:0000256" key="5">
    <source>
        <dbReference type="SAM" id="Phobius"/>
    </source>
</evidence>
<keyword evidence="4 5" id="KW-0472">Membrane</keyword>
<evidence type="ECO:0000313" key="7">
    <source>
        <dbReference type="Proteomes" id="UP000295633"/>
    </source>
</evidence>
<dbReference type="EMBL" id="SMZX01000001">
    <property type="protein sequence ID" value="TDL46384.1"/>
    <property type="molecule type" value="Genomic_DNA"/>
</dbReference>
<comment type="caution">
    <text evidence="6">The sequence shown here is derived from an EMBL/GenBank/DDBJ whole genome shotgun (WGS) entry which is preliminary data.</text>
</comment>
<accession>A0A4R5YLJ9</accession>
<dbReference type="Proteomes" id="UP000295633">
    <property type="component" value="Unassembled WGS sequence"/>
</dbReference>
<keyword evidence="6" id="KW-0489">Methyltransferase</keyword>
<dbReference type="InterPro" id="IPR007318">
    <property type="entry name" value="Phopholipid_MeTrfase"/>
</dbReference>
<evidence type="ECO:0000256" key="4">
    <source>
        <dbReference type="ARBA" id="ARBA00023136"/>
    </source>
</evidence>
<name>A0A4R5YLJ9_9MICO</name>
<reference evidence="6 7" key="1">
    <citation type="submission" date="2019-03" db="EMBL/GenBank/DDBJ databases">
        <title>Genome Sequencing and Assembly of Various Microbes Isolated from Partially Reclaimed Soil and Acid Mine Drainage (AMD) Site.</title>
        <authorList>
            <person name="Steinbock B."/>
            <person name="Bechtold R."/>
            <person name="Sevigny J.L."/>
            <person name="Thomas D."/>
            <person name="Cuthill L.R."/>
            <person name="Aveiro Johannsen E.J."/>
            <person name="Thomas K."/>
            <person name="Ghosh A."/>
        </authorList>
    </citation>
    <scope>NUCLEOTIDE SEQUENCE [LARGE SCALE GENOMIC DNA]</scope>
    <source>
        <strain evidence="6 7">F-B2</strain>
    </source>
</reference>
<gene>
    <name evidence="6" type="ORF">E2R54_03600</name>
</gene>
<evidence type="ECO:0000256" key="3">
    <source>
        <dbReference type="ARBA" id="ARBA00022989"/>
    </source>
</evidence>
<dbReference type="Gene3D" id="1.20.120.1630">
    <property type="match status" value="1"/>
</dbReference>
<proteinExistence type="predicted"/>
<feature type="transmembrane region" description="Helical" evidence="5">
    <location>
        <begin position="199"/>
        <end position="221"/>
    </location>
</feature>
<sequence length="273" mass="28830">MALWDVPLFVVASAIAATGQRIAVIVATAWTIGVTTFLGVFALVTMTAGWGAVLMTAASAASVLACVVILHGSAPTHWLMVGPFRIRPAKAGLPTRRHVGATAGQIVVFWGLALGAVPALLVWVETQWMLHVPVPAGVRIGGAVLFVAASAVGLWSGAVMSAHGDGTPLPIATARRLVIRGPYRFVRNPMAVAGITQGIAVGVMLSSWIVVIYAVCGSVVWNGAIRPLEERDLEARFGEEFRRYRDQVRCWMPRLTPVPLDQPVASPVGASAE</sequence>
<feature type="transmembrane region" description="Helical" evidence="5">
    <location>
        <begin position="136"/>
        <end position="158"/>
    </location>
</feature>
<dbReference type="GO" id="GO:0012505">
    <property type="term" value="C:endomembrane system"/>
    <property type="evidence" value="ECO:0007669"/>
    <property type="project" value="UniProtKB-SubCell"/>
</dbReference>
<keyword evidence="6" id="KW-0808">Transferase</keyword>
<dbReference type="GO" id="GO:0008168">
    <property type="term" value="F:methyltransferase activity"/>
    <property type="evidence" value="ECO:0007669"/>
    <property type="project" value="UniProtKB-KW"/>
</dbReference>